<gene>
    <name evidence="15" type="ordered locus">KOX_25170</name>
</gene>
<evidence type="ECO:0000256" key="4">
    <source>
        <dbReference type="ARBA" id="ARBA00022679"/>
    </source>
</evidence>
<name>A0A0H3HBZ0_KLEM8</name>
<sequence>MKVAYLITAYNNFNHLIALIKKIKVDNSLVYIHIDKKTIIPDFFTSFSQNEKNLTIISTVEVWWGGWSHQQAILDLINEAKKEKPDYYVIMSGQDYPIRDRSEFLELLSKNKEYITIMQGFHQTKPEDRIRYHYFDCFDRRSKSLKTVIYKLAERFLRIIYRKKNYPFSTIYHGSTWCALSGSCVDYILDFMDKNPHFVDFFKTSWCAEESFFPTIIGNSDFFNNVSPGIWYTDWEGVNPPVALTEKHISLFKENDFFYNKTYDITYCPYFARKFNDGNQDVRSLLD</sequence>
<reference evidence="15 16" key="1">
    <citation type="journal article" date="2012" name="J. Bacteriol.">
        <title>Complete genome sequence of Klebsiella oxytoca KCTC 1686, used in production of 2,3-butanediol.</title>
        <authorList>
            <person name="Shin S.H."/>
            <person name="Kim S."/>
            <person name="Kim J.Y."/>
            <person name="Lee S."/>
            <person name="Um Y."/>
            <person name="Oh M.K."/>
            <person name="Kim Y.R."/>
            <person name="Lee J."/>
            <person name="Yang K.S."/>
        </authorList>
    </citation>
    <scope>NUCLEOTIDE SEQUENCE [LARGE SCALE GENOMIC DNA]</scope>
    <source>
        <strain evidence="16">ATCC 8724 / DSM 4798 / JCM 20051 / NBRC 3318 / NRRL B-199 / KCTC 1686</strain>
    </source>
</reference>
<evidence type="ECO:0000256" key="6">
    <source>
        <dbReference type="ARBA" id="ARBA00022723"/>
    </source>
</evidence>
<dbReference type="RefSeq" id="WP_014230063.1">
    <property type="nucleotide sequence ID" value="NC_016612.1"/>
</dbReference>
<dbReference type="EMBL" id="CP003218">
    <property type="protein sequence ID" value="AEX06747.1"/>
    <property type="molecule type" value="Genomic_DNA"/>
</dbReference>
<keyword evidence="9" id="KW-1133">Transmembrane helix</keyword>
<evidence type="ECO:0000256" key="5">
    <source>
        <dbReference type="ARBA" id="ARBA00022692"/>
    </source>
</evidence>
<dbReference type="PANTHER" id="PTHR46025:SF3">
    <property type="entry name" value="XYLOSYLTRANSFERASE OXT"/>
    <property type="match status" value="1"/>
</dbReference>
<evidence type="ECO:0000313" key="15">
    <source>
        <dbReference type="EMBL" id="AEX06747.1"/>
    </source>
</evidence>
<evidence type="ECO:0000256" key="3">
    <source>
        <dbReference type="ARBA" id="ARBA00022676"/>
    </source>
</evidence>
<dbReference type="InterPro" id="IPR003406">
    <property type="entry name" value="Glyco_trans_14"/>
</dbReference>
<dbReference type="KEGG" id="kox:KOX_25170"/>
<accession>A0A0H3HBZ0</accession>
<dbReference type="GO" id="GO:0050650">
    <property type="term" value="P:chondroitin sulfate proteoglycan biosynthetic process"/>
    <property type="evidence" value="ECO:0007669"/>
    <property type="project" value="TreeGrafter"/>
</dbReference>
<dbReference type="Pfam" id="PF02485">
    <property type="entry name" value="Branch"/>
    <property type="match status" value="1"/>
</dbReference>
<protein>
    <recommendedName>
        <fullName evidence="14">Peptide O-xylosyltransferase</fullName>
    </recommendedName>
</protein>
<evidence type="ECO:0000256" key="9">
    <source>
        <dbReference type="ARBA" id="ARBA00022989"/>
    </source>
</evidence>
<dbReference type="GO" id="GO:0016020">
    <property type="term" value="C:membrane"/>
    <property type="evidence" value="ECO:0007669"/>
    <property type="project" value="InterPro"/>
</dbReference>
<keyword evidence="12" id="KW-1015">Disulfide bond</keyword>
<comment type="subcellular location">
    <subcellularLocation>
        <location evidence="2">Endoplasmic reticulum membrane</location>
        <topology evidence="2">Single-pass type II membrane protein</topology>
    </subcellularLocation>
    <subcellularLocation>
        <location evidence="1">Golgi apparatus membrane</location>
        <topology evidence="1">Single-pass type II membrane protein</topology>
    </subcellularLocation>
</comment>
<evidence type="ECO:0000256" key="11">
    <source>
        <dbReference type="ARBA" id="ARBA00023136"/>
    </source>
</evidence>
<evidence type="ECO:0000256" key="2">
    <source>
        <dbReference type="ARBA" id="ARBA00004648"/>
    </source>
</evidence>
<keyword evidence="13" id="KW-0325">Glycoprotein</keyword>
<dbReference type="PANTHER" id="PTHR46025">
    <property type="entry name" value="XYLOSYLTRANSFERASE OXT"/>
    <property type="match status" value="1"/>
</dbReference>
<evidence type="ECO:0000313" key="16">
    <source>
        <dbReference type="Proteomes" id="UP000007843"/>
    </source>
</evidence>
<dbReference type="AlphaFoldDB" id="A0A0H3HBZ0"/>
<keyword evidence="6" id="KW-0479">Metal-binding</keyword>
<proteinExistence type="predicted"/>
<dbReference type="GO" id="GO:0030158">
    <property type="term" value="F:protein xylosyltransferase activity"/>
    <property type="evidence" value="ECO:0007669"/>
    <property type="project" value="InterPro"/>
</dbReference>
<keyword evidence="8" id="KW-0735">Signal-anchor</keyword>
<evidence type="ECO:0000256" key="8">
    <source>
        <dbReference type="ARBA" id="ARBA00022968"/>
    </source>
</evidence>
<dbReference type="GO" id="GO:0046872">
    <property type="term" value="F:metal ion binding"/>
    <property type="evidence" value="ECO:0007669"/>
    <property type="project" value="UniProtKB-KW"/>
</dbReference>
<dbReference type="GO" id="GO:0015012">
    <property type="term" value="P:heparan sulfate proteoglycan biosynthetic process"/>
    <property type="evidence" value="ECO:0007669"/>
    <property type="project" value="TreeGrafter"/>
</dbReference>
<evidence type="ECO:0000256" key="7">
    <source>
        <dbReference type="ARBA" id="ARBA00022824"/>
    </source>
</evidence>
<evidence type="ECO:0000256" key="12">
    <source>
        <dbReference type="ARBA" id="ARBA00023157"/>
    </source>
</evidence>
<keyword evidence="11" id="KW-0472">Membrane</keyword>
<keyword evidence="4" id="KW-0808">Transferase</keyword>
<dbReference type="InterPro" id="IPR043538">
    <property type="entry name" value="XYLT"/>
</dbReference>
<dbReference type="HOGENOM" id="CLU_032341_0_1_6"/>
<evidence type="ECO:0000256" key="1">
    <source>
        <dbReference type="ARBA" id="ARBA00004323"/>
    </source>
</evidence>
<organism evidence="15 16">
    <name type="scientific">Klebsiella michiganensis (strain ATCC 8724 / DSM 4798 / JCM 20051 / NBRC 3318 / NRRL B-199 / KCTC 1686 / BUCSAV 143 / CCM 1901)</name>
    <dbReference type="NCBI Taxonomy" id="1006551"/>
    <lineage>
        <taxon>Bacteria</taxon>
        <taxon>Pseudomonadati</taxon>
        <taxon>Pseudomonadota</taxon>
        <taxon>Gammaproteobacteria</taxon>
        <taxon>Enterobacterales</taxon>
        <taxon>Enterobacteriaceae</taxon>
        <taxon>Klebsiella/Raoultella group</taxon>
        <taxon>Klebsiella</taxon>
    </lineage>
</organism>
<evidence type="ECO:0000256" key="13">
    <source>
        <dbReference type="ARBA" id="ARBA00023180"/>
    </source>
</evidence>
<keyword evidence="3" id="KW-0328">Glycosyltransferase</keyword>
<keyword evidence="10" id="KW-0333">Golgi apparatus</keyword>
<keyword evidence="5" id="KW-0812">Transmembrane</keyword>
<dbReference type="Proteomes" id="UP000007843">
    <property type="component" value="Chromosome"/>
</dbReference>
<evidence type="ECO:0000256" key="10">
    <source>
        <dbReference type="ARBA" id="ARBA00023034"/>
    </source>
</evidence>
<evidence type="ECO:0000256" key="14">
    <source>
        <dbReference type="ARBA" id="ARBA00042865"/>
    </source>
</evidence>
<keyword evidence="7" id="KW-0256">Endoplasmic reticulum</keyword>